<dbReference type="PANTHER" id="PTHR24085">
    <property type="entry name" value="NUCLEAR HORMONE RECEPTOR"/>
    <property type="match status" value="1"/>
</dbReference>
<keyword evidence="3" id="KW-0862">Zinc</keyword>
<keyword evidence="7 10" id="KW-0675">Receptor</keyword>
<evidence type="ECO:0000256" key="5">
    <source>
        <dbReference type="ARBA" id="ARBA00023125"/>
    </source>
</evidence>
<dbReference type="Proteomes" id="UP001626550">
    <property type="component" value="Unassembled WGS sequence"/>
</dbReference>
<feature type="domain" description="Nuclear receptor" evidence="9">
    <location>
        <begin position="319"/>
        <end position="356"/>
    </location>
</feature>
<dbReference type="InterPro" id="IPR013088">
    <property type="entry name" value="Znf_NHR/GATA"/>
</dbReference>
<evidence type="ECO:0000259" key="9">
    <source>
        <dbReference type="PROSITE" id="PS51030"/>
    </source>
</evidence>
<evidence type="ECO:0000256" key="8">
    <source>
        <dbReference type="ARBA" id="ARBA00023242"/>
    </source>
</evidence>
<evidence type="ECO:0000256" key="7">
    <source>
        <dbReference type="ARBA" id="ARBA00023170"/>
    </source>
</evidence>
<dbReference type="AlphaFoldDB" id="A0ABD2QDB5"/>
<evidence type="ECO:0000256" key="1">
    <source>
        <dbReference type="ARBA" id="ARBA00022723"/>
    </source>
</evidence>
<keyword evidence="8" id="KW-0539">Nucleus</keyword>
<gene>
    <name evidence="10" type="primary">NR4A2_1</name>
    <name evidence="10" type="ORF">Ciccas_003811</name>
</gene>
<dbReference type="GO" id="GO:0008270">
    <property type="term" value="F:zinc ion binding"/>
    <property type="evidence" value="ECO:0007669"/>
    <property type="project" value="UniProtKB-KW"/>
</dbReference>
<dbReference type="PROSITE" id="PS51030">
    <property type="entry name" value="NUCLEAR_REC_DBD_2"/>
    <property type="match status" value="1"/>
</dbReference>
<comment type="caution">
    <text evidence="10">The sequence shown here is derived from an EMBL/GenBank/DDBJ whole genome shotgun (WGS) entry which is preliminary data.</text>
</comment>
<dbReference type="SMART" id="SM00399">
    <property type="entry name" value="ZnF_C4"/>
    <property type="match status" value="1"/>
</dbReference>
<organism evidence="10 11">
    <name type="scientific">Cichlidogyrus casuarinus</name>
    <dbReference type="NCBI Taxonomy" id="1844966"/>
    <lineage>
        <taxon>Eukaryota</taxon>
        <taxon>Metazoa</taxon>
        <taxon>Spiralia</taxon>
        <taxon>Lophotrochozoa</taxon>
        <taxon>Platyhelminthes</taxon>
        <taxon>Monogenea</taxon>
        <taxon>Monopisthocotylea</taxon>
        <taxon>Dactylogyridea</taxon>
        <taxon>Ancyrocephalidae</taxon>
        <taxon>Cichlidogyrus</taxon>
    </lineage>
</organism>
<keyword evidence="11" id="KW-1185">Reference proteome</keyword>
<keyword evidence="6" id="KW-0804">Transcription</keyword>
<dbReference type="SUPFAM" id="SSF57716">
    <property type="entry name" value="Glucocorticoid receptor-like (DNA-binding domain)"/>
    <property type="match status" value="1"/>
</dbReference>
<dbReference type="EMBL" id="JBJKFK010000370">
    <property type="protein sequence ID" value="KAL3317535.1"/>
    <property type="molecule type" value="Genomic_DNA"/>
</dbReference>
<name>A0ABD2QDB5_9PLAT</name>
<dbReference type="InterPro" id="IPR001628">
    <property type="entry name" value="Znf_hrmn_rcpt"/>
</dbReference>
<evidence type="ECO:0000256" key="4">
    <source>
        <dbReference type="ARBA" id="ARBA00023015"/>
    </source>
</evidence>
<evidence type="ECO:0000256" key="6">
    <source>
        <dbReference type="ARBA" id="ARBA00023163"/>
    </source>
</evidence>
<proteinExistence type="predicted"/>
<evidence type="ECO:0000313" key="10">
    <source>
        <dbReference type="EMBL" id="KAL3317535.1"/>
    </source>
</evidence>
<keyword evidence="5" id="KW-0238">DNA-binding</keyword>
<dbReference type="Gene3D" id="3.30.50.10">
    <property type="entry name" value="Erythroid Transcription Factor GATA-1, subunit A"/>
    <property type="match status" value="1"/>
</dbReference>
<dbReference type="PRINTS" id="PR00047">
    <property type="entry name" value="STROIDFINGER"/>
</dbReference>
<keyword evidence="1" id="KW-0479">Metal-binding</keyword>
<dbReference type="GO" id="GO:0003677">
    <property type="term" value="F:DNA binding"/>
    <property type="evidence" value="ECO:0007669"/>
    <property type="project" value="UniProtKB-KW"/>
</dbReference>
<sequence>MVLYYSSMRSQDAVIATCEKKESSHFMENRFNMENKKLAEASGVSYQLNPNASQLLPPLISQFNQQLATGHNSEMNSNVQNMFFEHSGLKHEEYSQLDEGPAFYQNQALYSRNVRNNFGPLLDLEDYYTYQQHQNPQEASHMFANQSLDHFLMQTSQQNVETAAGDGFFPAMALSNIIVAGNSPWSSSCCLDGIATPGPSIPTNASSGGSSAFELCQGSTLSANDSVISANSPPLANSSNSSSSQVAPSCSSYGISDHGPNNNLLTNLISSSVVTESAKSTPQRVKASSSKNKLTPDLGYSVGRKNGSLSHNATNVDIGQLCLVCGDTAACQHYGVRTCEGCKGFFKVGSIDEAVH</sequence>
<evidence type="ECO:0000256" key="3">
    <source>
        <dbReference type="ARBA" id="ARBA00022833"/>
    </source>
</evidence>
<evidence type="ECO:0000313" key="11">
    <source>
        <dbReference type="Proteomes" id="UP001626550"/>
    </source>
</evidence>
<accession>A0ABD2QDB5</accession>
<evidence type="ECO:0000256" key="2">
    <source>
        <dbReference type="ARBA" id="ARBA00022771"/>
    </source>
</evidence>
<protein>
    <submittedName>
        <fullName evidence="10">Nuclear receptor subfamily 4 group A member 2</fullName>
    </submittedName>
</protein>
<keyword evidence="4" id="KW-0805">Transcription regulation</keyword>
<dbReference type="Pfam" id="PF00105">
    <property type="entry name" value="zf-C4"/>
    <property type="match status" value="1"/>
</dbReference>
<keyword evidence="2" id="KW-0863">Zinc-finger</keyword>
<dbReference type="PANTHER" id="PTHR24085:SF4">
    <property type="entry name" value="NUCLEAR HORMONE RECEPTOR HR38-RELATED"/>
    <property type="match status" value="1"/>
</dbReference>
<reference evidence="10 11" key="1">
    <citation type="submission" date="2024-11" db="EMBL/GenBank/DDBJ databases">
        <title>Adaptive evolution of stress response genes in parasites aligns with host niche diversity.</title>
        <authorList>
            <person name="Hahn C."/>
            <person name="Resl P."/>
        </authorList>
    </citation>
    <scope>NUCLEOTIDE SEQUENCE [LARGE SCALE GENOMIC DNA]</scope>
    <source>
        <strain evidence="10">EGGRZ-B1_66</strain>
        <tissue evidence="10">Body</tissue>
    </source>
</reference>